<dbReference type="AlphaFoldDB" id="A0A409Y904"/>
<organism evidence="1 2">
    <name type="scientific">Panaeolus cyanescens</name>
    <dbReference type="NCBI Taxonomy" id="181874"/>
    <lineage>
        <taxon>Eukaryota</taxon>
        <taxon>Fungi</taxon>
        <taxon>Dikarya</taxon>
        <taxon>Basidiomycota</taxon>
        <taxon>Agaricomycotina</taxon>
        <taxon>Agaricomycetes</taxon>
        <taxon>Agaricomycetidae</taxon>
        <taxon>Agaricales</taxon>
        <taxon>Agaricineae</taxon>
        <taxon>Galeropsidaceae</taxon>
        <taxon>Panaeolus</taxon>
    </lineage>
</organism>
<dbReference type="Proteomes" id="UP000284842">
    <property type="component" value="Unassembled WGS sequence"/>
</dbReference>
<dbReference type="OrthoDB" id="3182478at2759"/>
<name>A0A409Y904_9AGAR</name>
<sequence>MIRRNPTLIPMTDLDVQDIREVVAKQKAEQVNMQQQIRRFIENPPTTREEVELFEQLKIMYAQKEKERQRKYGFANGVSFSHPISKPIVI</sequence>
<keyword evidence="2" id="KW-1185">Reference proteome</keyword>
<gene>
    <name evidence="1" type="ORF">CVT24_005266</name>
</gene>
<reference evidence="1 2" key="1">
    <citation type="journal article" date="2018" name="Evol. Lett.">
        <title>Horizontal gene cluster transfer increased hallucinogenic mushroom diversity.</title>
        <authorList>
            <person name="Reynolds H.T."/>
            <person name="Vijayakumar V."/>
            <person name="Gluck-Thaler E."/>
            <person name="Korotkin H.B."/>
            <person name="Matheny P.B."/>
            <person name="Slot J.C."/>
        </authorList>
    </citation>
    <scope>NUCLEOTIDE SEQUENCE [LARGE SCALE GENOMIC DNA]</scope>
    <source>
        <strain evidence="1 2">2629</strain>
    </source>
</reference>
<comment type="caution">
    <text evidence="1">The sequence shown here is derived from an EMBL/GenBank/DDBJ whole genome shotgun (WGS) entry which is preliminary data.</text>
</comment>
<evidence type="ECO:0000313" key="1">
    <source>
        <dbReference type="EMBL" id="PPQ99459.1"/>
    </source>
</evidence>
<accession>A0A409Y904</accession>
<protein>
    <submittedName>
        <fullName evidence="1">Uncharacterized protein</fullName>
    </submittedName>
</protein>
<dbReference type="EMBL" id="NHTK01001357">
    <property type="protein sequence ID" value="PPQ99459.1"/>
    <property type="molecule type" value="Genomic_DNA"/>
</dbReference>
<proteinExistence type="predicted"/>
<evidence type="ECO:0000313" key="2">
    <source>
        <dbReference type="Proteomes" id="UP000284842"/>
    </source>
</evidence>
<dbReference type="InParanoid" id="A0A409Y904"/>